<evidence type="ECO:0000313" key="1">
    <source>
        <dbReference type="EMBL" id="KAJ2983832.1"/>
    </source>
</evidence>
<dbReference type="Proteomes" id="UP001143910">
    <property type="component" value="Unassembled WGS sequence"/>
</dbReference>
<organism evidence="1 2">
    <name type="scientific">Zarea fungicola</name>
    <dbReference type="NCBI Taxonomy" id="93591"/>
    <lineage>
        <taxon>Eukaryota</taxon>
        <taxon>Fungi</taxon>
        <taxon>Dikarya</taxon>
        <taxon>Ascomycota</taxon>
        <taxon>Pezizomycotina</taxon>
        <taxon>Sordariomycetes</taxon>
        <taxon>Hypocreomycetidae</taxon>
        <taxon>Hypocreales</taxon>
        <taxon>Cordycipitaceae</taxon>
        <taxon>Zarea</taxon>
    </lineage>
</organism>
<comment type="caution">
    <text evidence="1">The sequence shown here is derived from an EMBL/GenBank/DDBJ whole genome shotgun (WGS) entry which is preliminary data.</text>
</comment>
<protein>
    <submittedName>
        <fullName evidence="1">Uncharacterized protein</fullName>
    </submittedName>
</protein>
<proteinExistence type="predicted"/>
<gene>
    <name evidence="1" type="ORF">NQ176_g407</name>
</gene>
<sequence>MLVTAELKSCDVVIVGAGPAGLMLASCLAPWGYHIRIVDHRLHRTVAGRADAIQPHSLEVLENMGLKGAIMANNPARLFETCFWVTGAANQGVVRSATAPSCPDYVDTRYKFQTLLHQGRIEQCFIDDLERQQVKVDRPWTMTSFEQSHIHPEYPLLARLAHIDGIASEGVLTKYIFSAEGVKSSIRRSLKIDFQYMEPPTHVWGVVDGIVRSDFPDIKMACSIRTENGSAMIIPRENGMIRFYVQIANASDDDWDPHRSATATEVQAIAKSVISPYHIEWEYVEWSSSYQIRQGIADCWSLDQRVFLGGDAAHAFSPKLGQGMNMAFMDAQNLAWKIHAVENNWAHREMLKTYEMERKTVATSLIKFDNPYANLYSSMPKYDEQRQQQANGGLQVPESDVWKPYGDSRAFVSGHGFRYAPNVLTWSPEHAAKSDCFHASANLLPGQLFIKADLIRVIDADRICLEQAVPSNGSFRIVIFAGKPSESCTKLQDLSSNLLRHGLFFINTQVRGKVNAQNVKHNPHSRLYTFCIIFDAARTEVDMSKHVPGIFKSYQYHVYVDQGSAAHNKVGVHSDTPVMVVTRPDGYVGAVVKIVEGAGTADALAQYFLALRCGPGK</sequence>
<keyword evidence="2" id="KW-1185">Reference proteome</keyword>
<evidence type="ECO:0000313" key="2">
    <source>
        <dbReference type="Proteomes" id="UP001143910"/>
    </source>
</evidence>
<dbReference type="EMBL" id="JANJQO010000015">
    <property type="protein sequence ID" value="KAJ2983832.1"/>
    <property type="molecule type" value="Genomic_DNA"/>
</dbReference>
<name>A0ACC1NWY5_9HYPO</name>
<reference evidence="1" key="1">
    <citation type="submission" date="2022-08" db="EMBL/GenBank/DDBJ databases">
        <title>Genome Sequence of Lecanicillium fungicola.</title>
        <authorList>
            <person name="Buettner E."/>
        </authorList>
    </citation>
    <scope>NUCLEOTIDE SEQUENCE</scope>
    <source>
        <strain evidence="1">Babe33</strain>
    </source>
</reference>
<accession>A0ACC1NWY5</accession>